<evidence type="ECO:0000256" key="8">
    <source>
        <dbReference type="SAM" id="MobiDB-lite"/>
    </source>
</evidence>
<evidence type="ECO:0000256" key="6">
    <source>
        <dbReference type="ARBA" id="ARBA00023242"/>
    </source>
</evidence>
<name>A0A1A8UDP9_NOTFU</name>
<feature type="domain" description="C2H2-type" evidence="9">
    <location>
        <begin position="281"/>
        <end position="308"/>
    </location>
</feature>
<evidence type="ECO:0000256" key="4">
    <source>
        <dbReference type="ARBA" id="ARBA00022771"/>
    </source>
</evidence>
<keyword evidence="6" id="KW-0539">Nucleus</keyword>
<organism evidence="10">
    <name type="scientific">Nothobranchius furzeri</name>
    <name type="common">Turquoise killifish</name>
    <dbReference type="NCBI Taxonomy" id="105023"/>
    <lineage>
        <taxon>Eukaryota</taxon>
        <taxon>Metazoa</taxon>
        <taxon>Chordata</taxon>
        <taxon>Craniata</taxon>
        <taxon>Vertebrata</taxon>
        <taxon>Euteleostomi</taxon>
        <taxon>Actinopterygii</taxon>
        <taxon>Neopterygii</taxon>
        <taxon>Teleostei</taxon>
        <taxon>Neoteleostei</taxon>
        <taxon>Acanthomorphata</taxon>
        <taxon>Ovalentaria</taxon>
        <taxon>Atherinomorphae</taxon>
        <taxon>Cyprinodontiformes</taxon>
        <taxon>Nothobranchiidae</taxon>
        <taxon>Nothobranchius</taxon>
    </lineage>
</organism>
<dbReference type="SUPFAM" id="SSF57667">
    <property type="entry name" value="beta-beta-alpha zinc fingers"/>
    <property type="match status" value="2"/>
</dbReference>
<dbReference type="PANTHER" id="PTHR23235">
    <property type="entry name" value="KRUEPPEL-LIKE TRANSCRIPTION FACTOR"/>
    <property type="match status" value="1"/>
</dbReference>
<keyword evidence="4 7" id="KW-0863">Zinc-finger</keyword>
<keyword evidence="2" id="KW-0479">Metal-binding</keyword>
<feature type="domain" description="C2H2-type" evidence="9">
    <location>
        <begin position="253"/>
        <end position="280"/>
    </location>
</feature>
<evidence type="ECO:0000259" key="9">
    <source>
        <dbReference type="PROSITE" id="PS50157"/>
    </source>
</evidence>
<dbReference type="Pfam" id="PF00096">
    <property type="entry name" value="zf-C2H2"/>
    <property type="match status" value="4"/>
</dbReference>
<protein>
    <recommendedName>
        <fullName evidence="9">C2H2-type domain-containing protein</fullName>
    </recommendedName>
</protein>
<dbReference type="PROSITE" id="PS00028">
    <property type="entry name" value="ZINC_FINGER_C2H2_1"/>
    <property type="match status" value="4"/>
</dbReference>
<dbReference type="PROSITE" id="PS50157">
    <property type="entry name" value="ZINC_FINGER_C2H2_2"/>
    <property type="match status" value="4"/>
</dbReference>
<dbReference type="GO" id="GO:0000981">
    <property type="term" value="F:DNA-binding transcription factor activity, RNA polymerase II-specific"/>
    <property type="evidence" value="ECO:0007669"/>
    <property type="project" value="TreeGrafter"/>
</dbReference>
<gene>
    <name evidence="10" type="primary">Nfu_g_1_012247</name>
</gene>
<evidence type="ECO:0000256" key="2">
    <source>
        <dbReference type="ARBA" id="ARBA00022723"/>
    </source>
</evidence>
<dbReference type="GO" id="GO:0008270">
    <property type="term" value="F:zinc ion binding"/>
    <property type="evidence" value="ECO:0007669"/>
    <property type="project" value="UniProtKB-KW"/>
</dbReference>
<feature type="region of interest" description="Disordered" evidence="8">
    <location>
        <begin position="109"/>
        <end position="152"/>
    </location>
</feature>
<keyword evidence="5" id="KW-0862">Zinc</keyword>
<dbReference type="PANTHER" id="PTHR23235:SF142">
    <property type="entry name" value="ZINC FINGER PROTEIN 384"/>
    <property type="match status" value="1"/>
</dbReference>
<dbReference type="InterPro" id="IPR013087">
    <property type="entry name" value="Znf_C2H2_type"/>
</dbReference>
<comment type="subcellular location">
    <subcellularLocation>
        <location evidence="1">Nucleus</location>
    </subcellularLocation>
</comment>
<feature type="domain" description="C2H2-type" evidence="9">
    <location>
        <begin position="225"/>
        <end position="252"/>
    </location>
</feature>
<accession>A0A1A8UDP9</accession>
<keyword evidence="3" id="KW-0677">Repeat</keyword>
<dbReference type="AlphaFoldDB" id="A0A1A8UDP9"/>
<proteinExistence type="predicted"/>
<dbReference type="Gene3D" id="3.30.160.60">
    <property type="entry name" value="Classic Zinc Finger"/>
    <property type="match status" value="4"/>
</dbReference>
<feature type="domain" description="C2H2-type" evidence="9">
    <location>
        <begin position="197"/>
        <end position="224"/>
    </location>
</feature>
<evidence type="ECO:0000256" key="5">
    <source>
        <dbReference type="ARBA" id="ARBA00022833"/>
    </source>
</evidence>
<dbReference type="EMBL" id="HAEJ01005763">
    <property type="protein sequence ID" value="SBS46220.1"/>
    <property type="molecule type" value="Transcribed_RNA"/>
</dbReference>
<sequence>MWRLLEATTEHKPTLGLDGNEQLNKSVDAVFSPTVRLHRLVFPSDVHQTVLIKEVAVEEKRPDVDQQDAGLLNIKKEEEGLWISQEKEQLYVQNKLDAARFSFTTLKSDGDHQHRDTSISADQVKVQSDEDLNTCGRDSSSSESKVRGNDVDPQLKNLSDSCQFRRSSSCDLIGDECIVEKHNVDSHRKVQTGLKPFCCGDCGQRFVRKGKLSIHMRIHKGQNLLFCEVCGDIFSLERNLKRHMATHTRRKRFPCDVCEESFNHEAGLTKHMTSHTGLNPFLCTICGNRFKHKASVSRHMKVHTGLNGPI</sequence>
<dbReference type="FunFam" id="3.30.160.60:FF:000145">
    <property type="entry name" value="Zinc finger protein 574"/>
    <property type="match status" value="2"/>
</dbReference>
<dbReference type="GO" id="GO:0005634">
    <property type="term" value="C:nucleus"/>
    <property type="evidence" value="ECO:0007669"/>
    <property type="project" value="UniProtKB-SubCell"/>
</dbReference>
<dbReference type="FunFam" id="3.30.160.60:FF:000446">
    <property type="entry name" value="Zinc finger protein"/>
    <property type="match status" value="1"/>
</dbReference>
<evidence type="ECO:0000313" key="10">
    <source>
        <dbReference type="EMBL" id="SBS46220.1"/>
    </source>
</evidence>
<evidence type="ECO:0000256" key="1">
    <source>
        <dbReference type="ARBA" id="ARBA00004123"/>
    </source>
</evidence>
<dbReference type="SMART" id="SM00355">
    <property type="entry name" value="ZnF_C2H2"/>
    <property type="match status" value="4"/>
</dbReference>
<reference evidence="10" key="1">
    <citation type="submission" date="2016-05" db="EMBL/GenBank/DDBJ databases">
        <authorList>
            <person name="Lavstsen T."/>
            <person name="Jespersen J.S."/>
        </authorList>
    </citation>
    <scope>NUCLEOTIDE SEQUENCE</scope>
    <source>
        <tissue evidence="10">Brain</tissue>
    </source>
</reference>
<evidence type="ECO:0000256" key="3">
    <source>
        <dbReference type="ARBA" id="ARBA00022737"/>
    </source>
</evidence>
<dbReference type="GO" id="GO:0000978">
    <property type="term" value="F:RNA polymerase II cis-regulatory region sequence-specific DNA binding"/>
    <property type="evidence" value="ECO:0007669"/>
    <property type="project" value="TreeGrafter"/>
</dbReference>
<evidence type="ECO:0000256" key="7">
    <source>
        <dbReference type="PROSITE-ProRule" id="PRU00042"/>
    </source>
</evidence>
<dbReference type="FunFam" id="3.30.160.60:FF:001177">
    <property type="entry name" value="Zinc finger protein 33A"/>
    <property type="match status" value="1"/>
</dbReference>
<dbReference type="InterPro" id="IPR036236">
    <property type="entry name" value="Znf_C2H2_sf"/>
</dbReference>
<reference evidence="10" key="2">
    <citation type="submission" date="2016-06" db="EMBL/GenBank/DDBJ databases">
        <title>The genome of a short-lived fish provides insights into sex chromosome evolution and the genetic control of aging.</title>
        <authorList>
            <person name="Reichwald K."/>
            <person name="Felder M."/>
            <person name="Petzold A."/>
            <person name="Koch P."/>
            <person name="Groth M."/>
            <person name="Platzer M."/>
        </authorList>
    </citation>
    <scope>NUCLEOTIDE SEQUENCE</scope>
    <source>
        <tissue evidence="10">Brain</tissue>
    </source>
</reference>